<dbReference type="AlphaFoldDB" id="A0A8J3N7M4"/>
<evidence type="ECO:0000313" key="1">
    <source>
        <dbReference type="EMBL" id="GHO98768.1"/>
    </source>
</evidence>
<reference evidence="1" key="1">
    <citation type="submission" date="2020-10" db="EMBL/GenBank/DDBJ databases">
        <title>Taxonomic study of unclassified bacteria belonging to the class Ktedonobacteria.</title>
        <authorList>
            <person name="Yabe S."/>
            <person name="Wang C.M."/>
            <person name="Zheng Y."/>
            <person name="Sakai Y."/>
            <person name="Cavaletti L."/>
            <person name="Monciardini P."/>
            <person name="Donadio S."/>
        </authorList>
    </citation>
    <scope>NUCLEOTIDE SEQUENCE</scope>
    <source>
        <strain evidence="1">ID150040</strain>
    </source>
</reference>
<protein>
    <submittedName>
        <fullName evidence="1">Uncharacterized protein</fullName>
    </submittedName>
</protein>
<comment type="caution">
    <text evidence="1">The sequence shown here is derived from an EMBL/GenBank/DDBJ whole genome shotgun (WGS) entry which is preliminary data.</text>
</comment>
<name>A0A8J3N7M4_9CHLR</name>
<dbReference type="EMBL" id="BNJK01000002">
    <property type="protein sequence ID" value="GHO98768.1"/>
    <property type="molecule type" value="Genomic_DNA"/>
</dbReference>
<sequence length="52" mass="5923">MLATKFHQPHPRSHLVSRSRLVEVLSKEAAVKVHREAHGLEADEIIEVQEGR</sequence>
<gene>
    <name evidence="1" type="ORF">KSF_088160</name>
</gene>
<dbReference type="Proteomes" id="UP000597444">
    <property type="component" value="Unassembled WGS sequence"/>
</dbReference>
<organism evidence="1 2">
    <name type="scientific">Reticulibacter mediterranei</name>
    <dbReference type="NCBI Taxonomy" id="2778369"/>
    <lineage>
        <taxon>Bacteria</taxon>
        <taxon>Bacillati</taxon>
        <taxon>Chloroflexota</taxon>
        <taxon>Ktedonobacteria</taxon>
        <taxon>Ktedonobacterales</taxon>
        <taxon>Reticulibacteraceae</taxon>
        <taxon>Reticulibacter</taxon>
    </lineage>
</organism>
<proteinExistence type="predicted"/>
<keyword evidence="2" id="KW-1185">Reference proteome</keyword>
<evidence type="ECO:0000313" key="2">
    <source>
        <dbReference type="Proteomes" id="UP000597444"/>
    </source>
</evidence>
<accession>A0A8J3N7M4</accession>